<evidence type="ECO:0008006" key="3">
    <source>
        <dbReference type="Google" id="ProtNLM"/>
    </source>
</evidence>
<name>A0A839EA53_9MICO</name>
<evidence type="ECO:0000313" key="1">
    <source>
        <dbReference type="EMBL" id="MBA8847312.1"/>
    </source>
</evidence>
<comment type="caution">
    <text evidence="1">The sequence shown here is derived from an EMBL/GenBank/DDBJ whole genome shotgun (WGS) entry which is preliminary data.</text>
</comment>
<dbReference type="Proteomes" id="UP000585905">
    <property type="component" value="Unassembled WGS sequence"/>
</dbReference>
<reference evidence="1 2" key="1">
    <citation type="submission" date="2020-07" db="EMBL/GenBank/DDBJ databases">
        <title>Sequencing the genomes of 1000 actinobacteria strains.</title>
        <authorList>
            <person name="Klenk H.-P."/>
        </authorList>
    </citation>
    <scope>NUCLEOTIDE SEQUENCE [LARGE SCALE GENOMIC DNA]</scope>
    <source>
        <strain evidence="1 2">DSM 19663</strain>
    </source>
</reference>
<proteinExistence type="predicted"/>
<evidence type="ECO:0000313" key="2">
    <source>
        <dbReference type="Proteomes" id="UP000585905"/>
    </source>
</evidence>
<gene>
    <name evidence="1" type="ORF">FHX53_000897</name>
</gene>
<dbReference type="RefSeq" id="WP_182490171.1">
    <property type="nucleotide sequence ID" value="NZ_BAAAOV010000001.1"/>
</dbReference>
<dbReference type="AlphaFoldDB" id="A0A839EA53"/>
<protein>
    <recommendedName>
        <fullName evidence="3">ATP/GTP-binding protein</fullName>
    </recommendedName>
</protein>
<accession>A0A839EA53</accession>
<organism evidence="1 2">
    <name type="scientific">Microcella alkalica</name>
    <dbReference type="NCBI Taxonomy" id="355930"/>
    <lineage>
        <taxon>Bacteria</taxon>
        <taxon>Bacillati</taxon>
        <taxon>Actinomycetota</taxon>
        <taxon>Actinomycetes</taxon>
        <taxon>Micrococcales</taxon>
        <taxon>Microbacteriaceae</taxon>
        <taxon>Microcella</taxon>
    </lineage>
</organism>
<dbReference type="EMBL" id="JACGWX010000002">
    <property type="protein sequence ID" value="MBA8847312.1"/>
    <property type="molecule type" value="Genomic_DNA"/>
</dbReference>
<keyword evidence="2" id="KW-1185">Reference proteome</keyword>
<sequence length="99" mass="11199">MPRSNRPRHRRTAADDDGLDLDRVRRGLKRVESKRSGEWNVQPVTAAGARKPYVCPGCRGEVSVGVAHLVTWRADALLGDQAALADRRHWHEHCWRIAP</sequence>